<accession>I9UUK9</accession>
<proteinExistence type="predicted"/>
<dbReference type="PROSITE" id="PS51257">
    <property type="entry name" value="PROKAR_LIPOPROTEIN"/>
    <property type="match status" value="1"/>
</dbReference>
<reference evidence="1 2" key="1">
    <citation type="submission" date="2012-02" db="EMBL/GenBank/DDBJ databases">
        <title>The Genome Sequence of Bacteroides xylanisolvens CL03T12C04.</title>
        <authorList>
            <consortium name="The Broad Institute Genome Sequencing Platform"/>
            <person name="Earl A."/>
            <person name="Ward D."/>
            <person name="Feldgarden M."/>
            <person name="Gevers D."/>
            <person name="Zitomersky N.L."/>
            <person name="Coyne M.J."/>
            <person name="Comstock L.E."/>
            <person name="Young S.K."/>
            <person name="Zeng Q."/>
            <person name="Gargeya S."/>
            <person name="Fitzgerald M."/>
            <person name="Haas B."/>
            <person name="Abouelleil A."/>
            <person name="Alvarado L."/>
            <person name="Arachchi H.M."/>
            <person name="Berlin A."/>
            <person name="Chapman S.B."/>
            <person name="Gearin G."/>
            <person name="Goldberg J."/>
            <person name="Griggs A."/>
            <person name="Gujja S."/>
            <person name="Hansen M."/>
            <person name="Heiman D."/>
            <person name="Howarth C."/>
            <person name="Larimer J."/>
            <person name="Lui A."/>
            <person name="MacDonald P.J.P."/>
            <person name="McCowen C."/>
            <person name="Montmayeur A."/>
            <person name="Murphy C."/>
            <person name="Neiman D."/>
            <person name="Pearson M."/>
            <person name="Priest M."/>
            <person name="Roberts A."/>
            <person name="Saif S."/>
            <person name="Shea T."/>
            <person name="Sisk P."/>
            <person name="Stolte C."/>
            <person name="Sykes S."/>
            <person name="Wortman J."/>
            <person name="Nusbaum C."/>
            <person name="Birren B."/>
        </authorList>
    </citation>
    <scope>NUCLEOTIDE SEQUENCE [LARGE SCALE GENOMIC DNA]</scope>
    <source>
        <strain evidence="1 2">CL03T12C04</strain>
    </source>
</reference>
<comment type="caution">
    <text evidence="1">The sequence shown here is derived from an EMBL/GenBank/DDBJ whole genome shotgun (WGS) entry which is preliminary data.</text>
</comment>
<evidence type="ECO:0000313" key="1">
    <source>
        <dbReference type="EMBL" id="EIY86471.1"/>
    </source>
</evidence>
<gene>
    <name evidence="1" type="ORF">HMPREF1074_01955</name>
</gene>
<dbReference type="PATRIC" id="fig|997892.3.peg.2007"/>
<dbReference type="RefSeq" id="WP_008022769.1">
    <property type="nucleotide sequence ID" value="NZ_JAGHEF010000002.1"/>
</dbReference>
<protein>
    <recommendedName>
        <fullName evidence="3">Major fimbrial subunit protein N-terminal domain-containing protein</fullName>
    </recommendedName>
</protein>
<evidence type="ECO:0008006" key="3">
    <source>
        <dbReference type="Google" id="ProtNLM"/>
    </source>
</evidence>
<dbReference type="Proteomes" id="UP000003566">
    <property type="component" value="Unassembled WGS sequence"/>
</dbReference>
<name>I9UUK9_9BACE</name>
<dbReference type="EMBL" id="AGXE01000012">
    <property type="protein sequence ID" value="EIY86471.1"/>
    <property type="molecule type" value="Genomic_DNA"/>
</dbReference>
<dbReference type="HOGENOM" id="CLU_718936_0_0_10"/>
<dbReference type="AlphaFoldDB" id="I9UUK9"/>
<organism evidence="1 2">
    <name type="scientific">Bacteroides xylanisolvens CL03T12C04</name>
    <dbReference type="NCBI Taxonomy" id="997892"/>
    <lineage>
        <taxon>Bacteria</taxon>
        <taxon>Pseudomonadati</taxon>
        <taxon>Bacteroidota</taxon>
        <taxon>Bacteroidia</taxon>
        <taxon>Bacteroidales</taxon>
        <taxon>Bacteroidaceae</taxon>
        <taxon>Bacteroides</taxon>
    </lineage>
</organism>
<evidence type="ECO:0000313" key="2">
    <source>
        <dbReference type="Proteomes" id="UP000003566"/>
    </source>
</evidence>
<sequence length="401" mass="46291">MMRKGKSILLLSCLFFSFCILFFSCSSEREYLSTDWQEEEGEAMQVSFHIAFDELSDARAVTRVDRDGYDSGMETDFENYIDFENQNFSILFFDKDNKYISTLQLEGIMLVGNAGYRSKYYDVVGSIRNPLPSIFKVVMLANWREYPKNNEMVVGQTTIKDICTSPGSQYSYVTPSLFHLSEDCLIPMYGVKLFENVKFYSNNCTYLGTLHMLRAMSKVEVNYIASETSDDISDYTLESVTLHRYNSRGYCAPDNVFMESDYIKGDYDKDYVDDLHLPNGKNDSDDKNIQFEELSKGSRFVIYIPEYQNLLNGNKATDAAEIHLKFAESDKIHIIDFKYYDNAPKDVALGTPFDIHRNYYYKFNVTKTYIDKIDVSVQVVPYAEVELEPDFGLKPESNSNN</sequence>